<comment type="caution">
    <text evidence="1">The sequence shown here is derived from an EMBL/GenBank/DDBJ whole genome shotgun (WGS) entry which is preliminary data.</text>
</comment>
<evidence type="ECO:0000313" key="1">
    <source>
        <dbReference type="EMBL" id="RXG86153.1"/>
    </source>
</evidence>
<evidence type="ECO:0008006" key="3">
    <source>
        <dbReference type="Google" id="ProtNLM"/>
    </source>
</evidence>
<accession>A0A4V1KUY0</accession>
<reference evidence="1 2" key="1">
    <citation type="submission" date="2018-11" db="EMBL/GenBank/DDBJ databases">
        <title>Bradyrhizobium sp. nov., isolated from effective nodules of peanut in China.</title>
        <authorList>
            <person name="Li Y."/>
        </authorList>
    </citation>
    <scope>NUCLEOTIDE SEQUENCE [LARGE SCALE GENOMIC DNA]</scope>
    <source>
        <strain evidence="1 2">CCBAU 51770</strain>
    </source>
</reference>
<sequence>MTKTNQVLREAYTIPEFCAAHRLSESMYYKLRNAGLGPREMRALRKVTISLEAADEWRRAREK</sequence>
<dbReference type="EMBL" id="RKMK01000050">
    <property type="protein sequence ID" value="RXG86153.1"/>
    <property type="molecule type" value="Genomic_DNA"/>
</dbReference>
<proteinExistence type="predicted"/>
<organism evidence="1 2">
    <name type="scientific">Bradyrhizobium zhanjiangense</name>
    <dbReference type="NCBI Taxonomy" id="1325107"/>
    <lineage>
        <taxon>Bacteria</taxon>
        <taxon>Pseudomonadati</taxon>
        <taxon>Pseudomonadota</taxon>
        <taxon>Alphaproteobacteria</taxon>
        <taxon>Hyphomicrobiales</taxon>
        <taxon>Nitrobacteraceae</taxon>
        <taxon>Bradyrhizobium</taxon>
    </lineage>
</organism>
<dbReference type="Proteomes" id="UP000290174">
    <property type="component" value="Unassembled WGS sequence"/>
</dbReference>
<evidence type="ECO:0000313" key="2">
    <source>
        <dbReference type="Proteomes" id="UP000290174"/>
    </source>
</evidence>
<dbReference type="AlphaFoldDB" id="A0A4V1KUY0"/>
<dbReference type="RefSeq" id="WP_128932508.1">
    <property type="nucleotide sequence ID" value="NZ_CP022221.1"/>
</dbReference>
<name>A0A4V1KUY0_9BRAD</name>
<gene>
    <name evidence="1" type="ORF">EAS61_34085</name>
</gene>
<protein>
    <recommendedName>
        <fullName evidence="3">AlpA family phage regulatory protein</fullName>
    </recommendedName>
</protein>